<dbReference type="Gene3D" id="1.10.150.870">
    <property type="match status" value="1"/>
</dbReference>
<dbReference type="CDD" id="cd07434">
    <property type="entry name" value="PHP_PolIIIA_DnaE2"/>
    <property type="match status" value="1"/>
</dbReference>
<dbReference type="InterPro" id="IPR016195">
    <property type="entry name" value="Pol/histidinol_Pase-like"/>
</dbReference>
<evidence type="ECO:0000313" key="11">
    <source>
        <dbReference type="EMBL" id="MRH78853.1"/>
    </source>
</evidence>
<dbReference type="Pfam" id="PF02811">
    <property type="entry name" value="PHP"/>
    <property type="match status" value="1"/>
</dbReference>
<evidence type="ECO:0000256" key="4">
    <source>
        <dbReference type="ARBA" id="ARBA00022705"/>
    </source>
</evidence>
<dbReference type="HAMAP" id="MF_01902">
    <property type="entry name" value="DNApol_error_prone"/>
    <property type="match status" value="1"/>
</dbReference>
<dbReference type="RefSeq" id="WP_153719875.1">
    <property type="nucleotide sequence ID" value="NZ_WJPP01000004.1"/>
</dbReference>
<dbReference type="GO" id="GO:0006260">
    <property type="term" value="P:DNA replication"/>
    <property type="evidence" value="ECO:0007669"/>
    <property type="project" value="UniProtKB-KW"/>
</dbReference>
<sequence length="991" mass="109717">MAFLPDYAELYCLSNFSFLKGASHPEELVIQAGSLSYQAIAITDECSLAGVVRAHRAAKTHHIKLIIGSFFQIDTQLSLILIAPDRAAYGQLSALISLARSQAKKGSYQLSRSDLQGSVPNCLALLVVEPSSPDEIVQWAASTFPHRAWLTTSLHQDGQDTARLAHCQALAARFSLPAVASGAVLMHRQGRRALQDTLTAIRLNCPVSTLGRQLASNGERHLKPRQRLARSYPESMLAETIAIAKRCTFSLDVLRYEYPAELVPAGHTPASWLRVLTERGAAQHWPAGVPAKVTAMIEHELELIHALNYEPYFLTVHDVVAFARQQNILCQGRGSAANSAVCFCLGITSVDPSRASLLFERFISRERNEPPDIDVDFEHDRREEVIQYIYRKYGRHRAALAATVICYREKSALRDVSKALGGNPNSALCQQLTQTLIGFPRHLSQHVGGFVISRGPLSELVPTENAAMAGRSIIQWDKDDLESLGLLKVDCLALGMLSAIHRCFDLIAAHHGRTLSLAQVPADDKTVYDMLCRADTVGVFQVESRAQMSMLPRLRPRSFYDLIIQISIVRPGPIQGDMVHPYLRRREGKETVTYPSAEVKAVLERTLGVPIFQEQVMQLVIVAAGFSPGEADQVRRAMAAWKKRGGLGHFRKRLLDGMAARGYAPEFAERLYDQICGFGDYGFPESHAASFALLVYVSAWLKCHYPAAFTCALLNSQPMGFYAPAQLVADVRAHQVQVLPVDVRYSDWDCTLEPSDSCQPALRLGLRLIKGLGHAVGQRIMHSREHGAAFANVADLTHRAQLDRGALRALADAGALAGITGHRHQAWWQVLGVERPTPLFSATHNKESIPTLNPPTEAQDVVGDYRSMGLTLGRHPIALLREPLRKRGYRPASELKQKAHRRIARAAGLVINRQRPGAAKGVMFLTLEDETGIVNVVVWRNLAERHQHLLYQVRLLGVVGIWERRGDVEHLIAGRFENEDPFLGNLENQIT</sequence>
<dbReference type="Pfam" id="PF14579">
    <property type="entry name" value="HHH_6"/>
    <property type="match status" value="1"/>
</dbReference>
<dbReference type="InterPro" id="IPR004805">
    <property type="entry name" value="DnaE2/DnaE/PolC"/>
</dbReference>
<organism evidence="11 12">
    <name type="scientific">Spiribacter salilacus</name>
    <dbReference type="NCBI Taxonomy" id="2664894"/>
    <lineage>
        <taxon>Bacteria</taxon>
        <taxon>Pseudomonadati</taxon>
        <taxon>Pseudomonadota</taxon>
        <taxon>Gammaproteobacteria</taxon>
        <taxon>Chromatiales</taxon>
        <taxon>Ectothiorhodospiraceae</taxon>
        <taxon>Spiribacter</taxon>
    </lineage>
</organism>
<dbReference type="InterPro" id="IPR029460">
    <property type="entry name" value="DNAPol_HHH"/>
</dbReference>
<comment type="function">
    <text evidence="9">DNA polymerase involved in damage-induced mutagenesis and translesion synthesis (TLS). It is not the major replicative DNA polymerase.</text>
</comment>
<comment type="subcellular location">
    <subcellularLocation>
        <location evidence="9">Cytoplasm</location>
    </subcellularLocation>
</comment>
<dbReference type="InterPro" id="IPR023073">
    <property type="entry name" value="DnaE2"/>
</dbReference>
<accession>A0A6N7QU03</accession>
<comment type="caution">
    <text evidence="11">The sequence shown here is derived from an EMBL/GenBank/DDBJ whole genome shotgun (WGS) entry which is preliminary data.</text>
</comment>
<keyword evidence="5 9" id="KW-0227">DNA damage</keyword>
<dbReference type="Pfam" id="PF17657">
    <property type="entry name" value="DNA_pol3_finger"/>
    <property type="match status" value="1"/>
</dbReference>
<dbReference type="InterPro" id="IPR004013">
    <property type="entry name" value="PHP_dom"/>
</dbReference>
<dbReference type="Pfam" id="PF07733">
    <property type="entry name" value="DNA_pol3_alpha"/>
    <property type="match status" value="2"/>
</dbReference>
<keyword evidence="1 9" id="KW-0963">Cytoplasm</keyword>
<evidence type="ECO:0000313" key="12">
    <source>
        <dbReference type="Proteomes" id="UP000433788"/>
    </source>
</evidence>
<evidence type="ECO:0000256" key="1">
    <source>
        <dbReference type="ARBA" id="ARBA00022490"/>
    </source>
</evidence>
<evidence type="ECO:0000256" key="5">
    <source>
        <dbReference type="ARBA" id="ARBA00022763"/>
    </source>
</evidence>
<name>A0A6N7QU03_9GAMM</name>
<dbReference type="InterPro" id="IPR040982">
    <property type="entry name" value="DNA_pol3_finger"/>
</dbReference>
<evidence type="ECO:0000256" key="3">
    <source>
        <dbReference type="ARBA" id="ARBA00022695"/>
    </source>
</evidence>
<dbReference type="GO" id="GO:0005737">
    <property type="term" value="C:cytoplasm"/>
    <property type="evidence" value="ECO:0007669"/>
    <property type="project" value="UniProtKB-SubCell"/>
</dbReference>
<evidence type="ECO:0000256" key="9">
    <source>
        <dbReference type="HAMAP-Rule" id="MF_01902"/>
    </source>
</evidence>
<protein>
    <recommendedName>
        <fullName evidence="9">Error-prone DNA polymerase</fullName>
        <ecNumber evidence="9">2.7.7.7</ecNumber>
    </recommendedName>
</protein>
<dbReference type="GO" id="GO:0003887">
    <property type="term" value="F:DNA-directed DNA polymerase activity"/>
    <property type="evidence" value="ECO:0007669"/>
    <property type="project" value="UniProtKB-UniRule"/>
</dbReference>
<dbReference type="GO" id="GO:0008408">
    <property type="term" value="F:3'-5' exonuclease activity"/>
    <property type="evidence" value="ECO:0007669"/>
    <property type="project" value="InterPro"/>
</dbReference>
<comment type="catalytic activity">
    <reaction evidence="8 9">
        <text>DNA(n) + a 2'-deoxyribonucleoside 5'-triphosphate = DNA(n+1) + diphosphate</text>
        <dbReference type="Rhea" id="RHEA:22508"/>
        <dbReference type="Rhea" id="RHEA-COMP:17339"/>
        <dbReference type="Rhea" id="RHEA-COMP:17340"/>
        <dbReference type="ChEBI" id="CHEBI:33019"/>
        <dbReference type="ChEBI" id="CHEBI:61560"/>
        <dbReference type="ChEBI" id="CHEBI:173112"/>
        <dbReference type="EC" id="2.7.7.7"/>
    </reaction>
</comment>
<dbReference type="Proteomes" id="UP000433788">
    <property type="component" value="Unassembled WGS sequence"/>
</dbReference>
<feature type="domain" description="Polymerase/histidinol phosphatase N-terminal" evidence="10">
    <location>
        <begin position="8"/>
        <end position="75"/>
    </location>
</feature>
<keyword evidence="4 9" id="KW-0235">DNA replication</keyword>
<evidence type="ECO:0000256" key="8">
    <source>
        <dbReference type="ARBA" id="ARBA00049244"/>
    </source>
</evidence>
<evidence type="ECO:0000256" key="7">
    <source>
        <dbReference type="ARBA" id="ARBA00023204"/>
    </source>
</evidence>
<reference evidence="11 12" key="1">
    <citation type="submission" date="2019-11" db="EMBL/GenBank/DDBJ databases">
        <authorList>
            <person name="Zhang X.Y."/>
        </authorList>
    </citation>
    <scope>NUCLEOTIDE SEQUENCE [LARGE SCALE GENOMIC DNA]</scope>
    <source>
        <strain evidence="11 12">C176</strain>
    </source>
</reference>
<evidence type="ECO:0000259" key="10">
    <source>
        <dbReference type="SMART" id="SM00481"/>
    </source>
</evidence>
<dbReference type="InterPro" id="IPR011708">
    <property type="entry name" value="DNA_pol3_alpha_NTPase_dom"/>
</dbReference>
<dbReference type="GO" id="GO:0006281">
    <property type="term" value="P:DNA repair"/>
    <property type="evidence" value="ECO:0007669"/>
    <property type="project" value="UniProtKB-UniRule"/>
</dbReference>
<dbReference type="AlphaFoldDB" id="A0A6N7QU03"/>
<evidence type="ECO:0000256" key="2">
    <source>
        <dbReference type="ARBA" id="ARBA00022679"/>
    </source>
</evidence>
<dbReference type="InterPro" id="IPR003141">
    <property type="entry name" value="Pol/His_phosphatase_N"/>
</dbReference>
<dbReference type="EC" id="2.7.7.7" evidence="9"/>
<dbReference type="SUPFAM" id="SSF89550">
    <property type="entry name" value="PHP domain-like"/>
    <property type="match status" value="1"/>
</dbReference>
<dbReference type="CDD" id="cd04485">
    <property type="entry name" value="DnaE_OBF"/>
    <property type="match status" value="1"/>
</dbReference>
<keyword evidence="6 9" id="KW-0239">DNA-directed DNA polymerase</keyword>
<evidence type="ECO:0000256" key="6">
    <source>
        <dbReference type="ARBA" id="ARBA00022932"/>
    </source>
</evidence>
<keyword evidence="3 9" id="KW-0548">Nucleotidyltransferase</keyword>
<keyword evidence="12" id="KW-1185">Reference proteome</keyword>
<keyword evidence="2 9" id="KW-0808">Transferase</keyword>
<gene>
    <name evidence="9" type="primary">dnaE2</name>
    <name evidence="11" type="ORF">GH984_09045</name>
</gene>
<dbReference type="GO" id="GO:0003676">
    <property type="term" value="F:nucleic acid binding"/>
    <property type="evidence" value="ECO:0007669"/>
    <property type="project" value="InterPro"/>
</dbReference>
<proteinExistence type="inferred from homology"/>
<keyword evidence="7 9" id="KW-0234">DNA repair</keyword>
<dbReference type="PANTHER" id="PTHR32294:SF4">
    <property type="entry name" value="ERROR-PRONE DNA POLYMERASE"/>
    <property type="match status" value="1"/>
</dbReference>
<dbReference type="EMBL" id="WJPP01000004">
    <property type="protein sequence ID" value="MRH78853.1"/>
    <property type="molecule type" value="Genomic_DNA"/>
</dbReference>
<dbReference type="SMART" id="SM00481">
    <property type="entry name" value="POLIIIAc"/>
    <property type="match status" value="1"/>
</dbReference>
<comment type="similarity">
    <text evidence="9">Belongs to the DNA polymerase type-C family. DnaE2 subfamily.</text>
</comment>
<dbReference type="Gene3D" id="3.20.20.140">
    <property type="entry name" value="Metal-dependent hydrolases"/>
    <property type="match status" value="1"/>
</dbReference>
<dbReference type="PANTHER" id="PTHR32294">
    <property type="entry name" value="DNA POLYMERASE III SUBUNIT ALPHA"/>
    <property type="match status" value="1"/>
</dbReference>